<evidence type="ECO:0000256" key="16">
    <source>
        <dbReference type="SAM" id="MobiDB-lite"/>
    </source>
</evidence>
<protein>
    <submittedName>
        <fullName evidence="18">Cadmium-translocating P-type ATPase</fullName>
    </submittedName>
</protein>
<dbReference type="PRINTS" id="PR00119">
    <property type="entry name" value="CATATPASE"/>
</dbReference>
<dbReference type="CDD" id="cd02079">
    <property type="entry name" value="P-type_ATPase_HM"/>
    <property type="match status" value="1"/>
</dbReference>
<evidence type="ECO:0000256" key="14">
    <source>
        <dbReference type="ARBA" id="ARBA00023136"/>
    </source>
</evidence>
<evidence type="ECO:0000256" key="4">
    <source>
        <dbReference type="ARBA" id="ARBA00022475"/>
    </source>
</evidence>
<evidence type="ECO:0000256" key="11">
    <source>
        <dbReference type="ARBA" id="ARBA00022967"/>
    </source>
</evidence>
<dbReference type="RefSeq" id="WP_249700336.1">
    <property type="nucleotide sequence ID" value="NZ_JAMFLX010000019.1"/>
</dbReference>
<evidence type="ECO:0000256" key="15">
    <source>
        <dbReference type="RuleBase" id="RU362081"/>
    </source>
</evidence>
<feature type="compositionally biased region" description="Polar residues" evidence="16">
    <location>
        <begin position="816"/>
        <end position="825"/>
    </location>
</feature>
<dbReference type="InterPro" id="IPR036412">
    <property type="entry name" value="HAD-like_sf"/>
</dbReference>
<feature type="transmembrane region" description="Helical" evidence="15">
    <location>
        <begin position="279"/>
        <end position="297"/>
    </location>
</feature>
<comment type="subcellular location">
    <subcellularLocation>
        <location evidence="1">Cell membrane</location>
        <topology evidence="1">Multi-pass membrane protein</topology>
    </subcellularLocation>
</comment>
<keyword evidence="19" id="KW-1185">Reference proteome</keyword>
<evidence type="ECO:0000256" key="10">
    <source>
        <dbReference type="ARBA" id="ARBA00022842"/>
    </source>
</evidence>
<dbReference type="InterPro" id="IPR018303">
    <property type="entry name" value="ATPase_P-typ_P_site"/>
</dbReference>
<keyword evidence="8 15" id="KW-0547">Nucleotide-binding</keyword>
<evidence type="ECO:0000313" key="19">
    <source>
        <dbReference type="Proteomes" id="UP001203338"/>
    </source>
</evidence>
<dbReference type="NCBIfam" id="TIGR01511">
    <property type="entry name" value="ATPase-IB1_Cu"/>
    <property type="match status" value="1"/>
</dbReference>
<dbReference type="InterPro" id="IPR001757">
    <property type="entry name" value="P_typ_ATPase"/>
</dbReference>
<dbReference type="Proteomes" id="UP001203338">
    <property type="component" value="Unassembled WGS sequence"/>
</dbReference>
<feature type="transmembrane region" description="Helical" evidence="15">
    <location>
        <begin position="432"/>
        <end position="453"/>
    </location>
</feature>
<dbReference type="SUPFAM" id="SSF81653">
    <property type="entry name" value="Calcium ATPase, transduction domain A"/>
    <property type="match status" value="1"/>
</dbReference>
<evidence type="ECO:0000256" key="12">
    <source>
        <dbReference type="ARBA" id="ARBA00022989"/>
    </source>
</evidence>
<keyword evidence="13" id="KW-0406">Ion transport</keyword>
<feature type="transmembrane region" description="Helical" evidence="15">
    <location>
        <begin position="459"/>
        <end position="490"/>
    </location>
</feature>
<dbReference type="PROSITE" id="PS01047">
    <property type="entry name" value="HMA_1"/>
    <property type="match status" value="1"/>
</dbReference>
<keyword evidence="7 15" id="KW-0479">Metal-binding</keyword>
<dbReference type="InterPro" id="IPR021993">
    <property type="entry name" value="ATPase-cat-bd"/>
</dbReference>
<evidence type="ECO:0000259" key="17">
    <source>
        <dbReference type="PROSITE" id="PS50846"/>
    </source>
</evidence>
<name>A0ABT0PHZ7_9GAMM</name>
<keyword evidence="4 15" id="KW-1003">Cell membrane</keyword>
<dbReference type="InterPro" id="IPR023214">
    <property type="entry name" value="HAD_sf"/>
</dbReference>
<feature type="transmembrane region" description="Helical" evidence="15">
    <location>
        <begin position="255"/>
        <end position="273"/>
    </location>
</feature>
<dbReference type="Gene3D" id="3.40.50.1000">
    <property type="entry name" value="HAD superfamily/HAD-like"/>
    <property type="match status" value="1"/>
</dbReference>
<dbReference type="InterPro" id="IPR017969">
    <property type="entry name" value="Heavy-metal-associated_CS"/>
</dbReference>
<evidence type="ECO:0000256" key="1">
    <source>
        <dbReference type="ARBA" id="ARBA00004651"/>
    </source>
</evidence>
<keyword evidence="10" id="KW-0460">Magnesium</keyword>
<keyword evidence="3" id="KW-0813">Transport</keyword>
<dbReference type="Pfam" id="PF00403">
    <property type="entry name" value="HMA"/>
    <property type="match status" value="1"/>
</dbReference>
<dbReference type="SUPFAM" id="SSF56784">
    <property type="entry name" value="HAD-like"/>
    <property type="match status" value="1"/>
</dbReference>
<dbReference type="Pfam" id="PF00702">
    <property type="entry name" value="Hydrolase"/>
    <property type="match status" value="1"/>
</dbReference>
<dbReference type="NCBIfam" id="TIGR01494">
    <property type="entry name" value="ATPase_P-type"/>
    <property type="match status" value="1"/>
</dbReference>
<feature type="domain" description="HMA" evidence="17">
    <location>
        <begin position="98"/>
        <end position="164"/>
    </location>
</feature>
<gene>
    <name evidence="18" type="primary">cadA</name>
    <name evidence="18" type="ORF">M3P05_13850</name>
</gene>
<dbReference type="InterPro" id="IPR008250">
    <property type="entry name" value="ATPase_P-typ_transduc_dom_A_sf"/>
</dbReference>
<dbReference type="Gene3D" id="2.70.150.10">
    <property type="entry name" value="Calcium-transporting ATPase, cytoplasmic transduction domain A"/>
    <property type="match status" value="1"/>
</dbReference>
<dbReference type="CDD" id="cd00371">
    <property type="entry name" value="HMA"/>
    <property type="match status" value="1"/>
</dbReference>
<dbReference type="PROSITE" id="PS00154">
    <property type="entry name" value="ATPASE_E1_E2"/>
    <property type="match status" value="1"/>
</dbReference>
<dbReference type="PRINTS" id="PR00943">
    <property type="entry name" value="CUATPASE"/>
</dbReference>
<dbReference type="SUPFAM" id="SSF81665">
    <property type="entry name" value="Calcium ATPase, transmembrane domain M"/>
    <property type="match status" value="1"/>
</dbReference>
<evidence type="ECO:0000256" key="8">
    <source>
        <dbReference type="ARBA" id="ARBA00022741"/>
    </source>
</evidence>
<reference evidence="18 19" key="1">
    <citation type="submission" date="2022-05" db="EMBL/GenBank/DDBJ databases">
        <authorList>
            <person name="Park J.-S."/>
        </authorList>
    </citation>
    <scope>NUCLEOTIDE SEQUENCE [LARGE SCALE GENOMIC DNA]</scope>
    <source>
        <strain evidence="18 19">2012CJ34-2</strain>
    </source>
</reference>
<dbReference type="PROSITE" id="PS50846">
    <property type="entry name" value="HMA_2"/>
    <property type="match status" value="1"/>
</dbReference>
<accession>A0ABT0PHZ7</accession>
<dbReference type="EMBL" id="JAMFLX010000019">
    <property type="protein sequence ID" value="MCL6271010.1"/>
    <property type="molecule type" value="Genomic_DNA"/>
</dbReference>
<keyword evidence="11" id="KW-1278">Translocase</keyword>
<dbReference type="InterPro" id="IPR036163">
    <property type="entry name" value="HMA_dom_sf"/>
</dbReference>
<evidence type="ECO:0000256" key="3">
    <source>
        <dbReference type="ARBA" id="ARBA00022448"/>
    </source>
</evidence>
<feature type="region of interest" description="Disordered" evidence="16">
    <location>
        <begin position="816"/>
        <end position="835"/>
    </location>
</feature>
<dbReference type="InterPro" id="IPR059000">
    <property type="entry name" value="ATPase_P-type_domA"/>
</dbReference>
<dbReference type="InterPro" id="IPR023299">
    <property type="entry name" value="ATPase_P-typ_cyto_dom_N"/>
</dbReference>
<evidence type="ECO:0000256" key="7">
    <source>
        <dbReference type="ARBA" id="ARBA00022723"/>
    </source>
</evidence>
<dbReference type="PANTHER" id="PTHR43520:SF5">
    <property type="entry name" value="CATION-TRANSPORTING P-TYPE ATPASE-RELATED"/>
    <property type="match status" value="1"/>
</dbReference>
<dbReference type="Gene3D" id="3.40.1110.10">
    <property type="entry name" value="Calcium-transporting ATPase, cytoplasmic domain N"/>
    <property type="match status" value="1"/>
</dbReference>
<dbReference type="SUPFAM" id="SSF55008">
    <property type="entry name" value="HMA, heavy metal-associated domain"/>
    <property type="match status" value="1"/>
</dbReference>
<evidence type="ECO:0000256" key="2">
    <source>
        <dbReference type="ARBA" id="ARBA00006024"/>
    </source>
</evidence>
<dbReference type="InterPro" id="IPR006121">
    <property type="entry name" value="HMA_dom"/>
</dbReference>
<dbReference type="Pfam" id="PF12156">
    <property type="entry name" value="ATPase-cat_bd"/>
    <property type="match status" value="1"/>
</dbReference>
<keyword evidence="6 15" id="KW-0812">Transmembrane</keyword>
<dbReference type="NCBIfam" id="TIGR01525">
    <property type="entry name" value="ATPase-IB_hvy"/>
    <property type="match status" value="1"/>
</dbReference>
<keyword evidence="12 15" id="KW-1133">Transmembrane helix</keyword>
<dbReference type="Pfam" id="PF00122">
    <property type="entry name" value="E1-E2_ATPase"/>
    <property type="match status" value="1"/>
</dbReference>
<keyword evidence="9 15" id="KW-0067">ATP-binding</keyword>
<feature type="transmembrane region" description="Helical" evidence="15">
    <location>
        <begin position="218"/>
        <end position="235"/>
    </location>
</feature>
<dbReference type="InterPro" id="IPR027256">
    <property type="entry name" value="P-typ_ATPase_IB"/>
</dbReference>
<feature type="transmembrane region" description="Helical" evidence="15">
    <location>
        <begin position="758"/>
        <end position="776"/>
    </location>
</feature>
<evidence type="ECO:0000256" key="6">
    <source>
        <dbReference type="ARBA" id="ARBA00022692"/>
    </source>
</evidence>
<dbReference type="NCBIfam" id="TIGR01512">
    <property type="entry name" value="ATPase-IB2_Cd"/>
    <property type="match status" value="1"/>
</dbReference>
<sequence length="835" mass="90986">MSERCYHCHLPITGEPKFFAEIEGVQQPMCCPGCQAVATAIAASGLDNYYQYRTQPAQQAEDNLQLTAEGSVLLAEYQLYDRDDLQSSFTRTLSDNNRETKLLIEGITCSACVWLLEHHLSQLEGVESVSVNLTQHTATLTWNPEETKISELMAAVLFVGYKAHPWRQEKQTALLEQENRRFIRQLAVAGIGAMQVMMYAIALYAGGMQDMEVEYRDFIRWISALIATPVVFYAARPFFSAAWRDLKNLHPGMDVPVSLAIGGAYVASIWGTIVGSADVYFDSVSMFTFFLLTGRYLEMRARHKTSHSSRSLHQLLPESCFKVKDDGSCERVPPADLQPGDKIRVLPGDSIPADGSIIHGTSSINESALTGEHLPVVRRPGDTVTAGTINTENALDIRVTQVGQSTRLSAIARLLEQAQSDKPAIARMADRIASYFVSAVLIFAVAIYVFWYQTKPDDAFWIVLSVLVATCPCALSLATPTALTVVTGYLQSKGFLISHGHVLEGLPQVTHVIFDKTGTLTRGELNIREMKIINAEMDKQALLDIAAALESHSEHPIAKAFPSSTLEVKDVRNITAQGLEGKIGDNIWRIGKPSFASPNTTATLPDIDTTWLMLSCNQQPQAWFGMDDTIRPEAAGVISKLQKRGLKVDLLSGDNLGVVNRVAGELNIDSSRGMASPDDKLDYVRQLQETGARVLMVGDGINDIPVLAGADISVAMNTASDLACTHADALLMAGDLNRLLDAFDKAVQTNRIIHENTVWAICYNLLALPLAAMGLLAPWMAAIGMSASSLVVVGNALRLSNTKRENGKRVITSTTEVEKPTNSIGTDGAVEKGTG</sequence>
<feature type="transmembrane region" description="Helical" evidence="15">
    <location>
        <begin position="186"/>
        <end position="206"/>
    </location>
</feature>
<comment type="similarity">
    <text evidence="2 15">Belongs to the cation transport ATPase (P-type) (TC 3.A.3) family. Type IB subfamily.</text>
</comment>
<dbReference type="PROSITE" id="PS01229">
    <property type="entry name" value="COF_2"/>
    <property type="match status" value="1"/>
</dbReference>
<comment type="caution">
    <text evidence="18">The sequence shown here is derived from an EMBL/GenBank/DDBJ whole genome shotgun (WGS) entry which is preliminary data.</text>
</comment>
<evidence type="ECO:0000256" key="13">
    <source>
        <dbReference type="ARBA" id="ARBA00023065"/>
    </source>
</evidence>
<dbReference type="InterPro" id="IPR023298">
    <property type="entry name" value="ATPase_P-typ_TM_dom_sf"/>
</dbReference>
<dbReference type="PANTHER" id="PTHR43520">
    <property type="entry name" value="ATP7, ISOFORM B"/>
    <property type="match status" value="1"/>
</dbReference>
<evidence type="ECO:0000313" key="18">
    <source>
        <dbReference type="EMBL" id="MCL6271010.1"/>
    </source>
</evidence>
<evidence type="ECO:0000256" key="9">
    <source>
        <dbReference type="ARBA" id="ARBA00022840"/>
    </source>
</evidence>
<organism evidence="18 19">
    <name type="scientific">Parendozoicomonas callyspongiae</name>
    <dbReference type="NCBI Taxonomy" id="2942213"/>
    <lineage>
        <taxon>Bacteria</taxon>
        <taxon>Pseudomonadati</taxon>
        <taxon>Pseudomonadota</taxon>
        <taxon>Gammaproteobacteria</taxon>
        <taxon>Oceanospirillales</taxon>
        <taxon>Endozoicomonadaceae</taxon>
        <taxon>Parendozoicomonas</taxon>
    </lineage>
</organism>
<keyword evidence="5" id="KW-0597">Phosphoprotein</keyword>
<proteinExistence type="inferred from homology"/>
<dbReference type="Gene3D" id="3.30.70.100">
    <property type="match status" value="1"/>
</dbReference>
<keyword evidence="14 15" id="KW-0472">Membrane</keyword>
<evidence type="ECO:0000256" key="5">
    <source>
        <dbReference type="ARBA" id="ARBA00022553"/>
    </source>
</evidence>